<comment type="caution">
    <text evidence="1">The sequence shown here is derived from an EMBL/GenBank/DDBJ whole genome shotgun (WGS) entry which is preliminary data.</text>
</comment>
<evidence type="ECO:0000313" key="2">
    <source>
        <dbReference type="Proteomes" id="UP000031532"/>
    </source>
</evidence>
<evidence type="ECO:0000313" key="1">
    <source>
        <dbReference type="EMBL" id="NHC36410.1"/>
    </source>
</evidence>
<dbReference type="OrthoDB" id="466434at2"/>
<dbReference type="EMBL" id="JTJC03000004">
    <property type="protein sequence ID" value="NHC36410.1"/>
    <property type="molecule type" value="Genomic_DNA"/>
</dbReference>
<dbReference type="Proteomes" id="UP000031532">
    <property type="component" value="Unassembled WGS sequence"/>
</dbReference>
<keyword evidence="2" id="KW-1185">Reference proteome</keyword>
<dbReference type="AlphaFoldDB" id="A0A9X5E6R0"/>
<sequence>MVKHTQAHMSRKLNKNQPLALKERTKSQMEYYMGAKLLEIGVNPKSAICRWSLELQGGEEVWTYSAFWGESKEQLLLGQQPLQGAALLNCARANTSQELAAVAQLCGYGKDFDSFQEALKQAQQATGEIESGAS</sequence>
<name>A0A9X5E6R0_9CYAN</name>
<reference evidence="1 2" key="1">
    <citation type="journal article" date="2015" name="Genome Announc.">
        <title>Draft Genome Sequence of the Terrestrial Cyanobacterium Scytonema millei VB511283, Isolated from Eastern India.</title>
        <authorList>
            <person name="Sen D."/>
            <person name="Chandrababunaidu M.M."/>
            <person name="Singh D."/>
            <person name="Sanghi N."/>
            <person name="Ghorai A."/>
            <person name="Mishra G.P."/>
            <person name="Madduluri M."/>
            <person name="Adhikary S.P."/>
            <person name="Tripathy S."/>
        </authorList>
    </citation>
    <scope>NUCLEOTIDE SEQUENCE [LARGE SCALE GENOMIC DNA]</scope>
    <source>
        <strain evidence="1 2">VB511283</strain>
    </source>
</reference>
<organism evidence="1 2">
    <name type="scientific">Scytonema millei VB511283</name>
    <dbReference type="NCBI Taxonomy" id="1245923"/>
    <lineage>
        <taxon>Bacteria</taxon>
        <taxon>Bacillati</taxon>
        <taxon>Cyanobacteriota</taxon>
        <taxon>Cyanophyceae</taxon>
        <taxon>Nostocales</taxon>
        <taxon>Scytonemataceae</taxon>
        <taxon>Scytonema</taxon>
    </lineage>
</organism>
<protein>
    <submittedName>
        <fullName evidence="1">Uncharacterized protein</fullName>
    </submittedName>
</protein>
<proteinExistence type="predicted"/>
<accession>A0A9X5E6R0</accession>
<gene>
    <name evidence="1" type="ORF">QH73_0017445</name>
</gene>
<dbReference type="RefSeq" id="WP_039716941.1">
    <property type="nucleotide sequence ID" value="NZ_JTJC03000004.1"/>
</dbReference>